<dbReference type="Pfam" id="PF00501">
    <property type="entry name" value="AMP-binding"/>
    <property type="match status" value="1"/>
</dbReference>
<dbReference type="Proteomes" id="UP000241848">
    <property type="component" value="Unassembled WGS sequence"/>
</dbReference>
<dbReference type="EMBL" id="PXYV01000020">
    <property type="protein sequence ID" value="PSR22210.1"/>
    <property type="molecule type" value="Genomic_DNA"/>
</dbReference>
<evidence type="ECO:0000256" key="1">
    <source>
        <dbReference type="ARBA" id="ARBA00022741"/>
    </source>
</evidence>
<dbReference type="InterPro" id="IPR000873">
    <property type="entry name" value="AMP-dep_synth/lig_dom"/>
</dbReference>
<dbReference type="PANTHER" id="PTHR43272:SF33">
    <property type="entry name" value="AMP-BINDING DOMAIN-CONTAINING PROTEIN-RELATED"/>
    <property type="match status" value="1"/>
</dbReference>
<keyword evidence="1" id="KW-0547">Nucleotide-binding</keyword>
<dbReference type="SUPFAM" id="SSF56801">
    <property type="entry name" value="Acetyl-CoA synthetase-like"/>
    <property type="match status" value="1"/>
</dbReference>
<feature type="transmembrane region" description="Helical" evidence="3">
    <location>
        <begin position="597"/>
        <end position="614"/>
    </location>
</feature>
<protein>
    <submittedName>
        <fullName evidence="5">Long-chain fatty acid--CoA ligase</fullName>
    </submittedName>
</protein>
<keyword evidence="3" id="KW-1133">Transmembrane helix</keyword>
<dbReference type="GO" id="GO:0004467">
    <property type="term" value="F:long-chain fatty acid-CoA ligase activity"/>
    <property type="evidence" value="ECO:0007669"/>
    <property type="project" value="TreeGrafter"/>
</dbReference>
<keyword evidence="3" id="KW-0812">Transmembrane</keyword>
<dbReference type="InterPro" id="IPR042099">
    <property type="entry name" value="ANL_N_sf"/>
</dbReference>
<feature type="domain" description="AMP-dependent synthetase/ligase" evidence="4">
    <location>
        <begin position="11"/>
        <end position="407"/>
    </location>
</feature>
<proteinExistence type="predicted"/>
<keyword evidence="3" id="KW-0472">Membrane</keyword>
<accession>A0A2T2WJ07</accession>
<sequence length="616" mass="67962">MQNVTEILRCSAERFGEKAVQRFFNGTDWVDRSYRQLWEDIQATCRGLVALGVRPGDRVAIMATTRPDWVLADYAILCADGVTVPIYPSSTPDQVRHICEDAEVRWAIVENSIMAAKLPDFSHCIMMTGDDDVGCRSLANLKIPGEPIAPARGLQDLATLVYTSGTTGLPKGVMLTHGNLLANVESILKVAATWPSMRMTPDDVALSFLPLSHILERTGHNVLLHEGVTIAYARSTDQLAQDLLAVRPTLMIAVPRVFEKIHGRIITQVGQYSWPKRWVFEASVRAGKKYYHQILSHPPAPIRRPWTSKWYDRLVLQKIRAAIGGRLRYVIAGGASLSKEIGLFFFAMGIPVLEGYGLTETAPVLTLNVPEWPRYGSVGVALPGVDLAIAEDGEILARGPNVSPGYWHLEAETAAAFVDGWFHTGDVGELTDGYLRVTGRKKQIIVLSTGKNVSPQTVEQKLMLSPLVEQAVVVGNGRKFVSALLYLDPDGVHDWAQSRRKAITAIPALLSDPDLLPYVMEEVRRVTAELALFEQPKRVAFLPEPLSEERGELTPSLKVKRAVVEARYHALIDTLYSEADANWARAANQSAMQVSRALLAIAVGVGLALVIRWMER</sequence>
<dbReference type="InterPro" id="IPR020845">
    <property type="entry name" value="AMP-binding_CS"/>
</dbReference>
<organism evidence="5 6">
    <name type="scientific">Sulfobacillus acidophilus</name>
    <dbReference type="NCBI Taxonomy" id="53633"/>
    <lineage>
        <taxon>Bacteria</taxon>
        <taxon>Bacillati</taxon>
        <taxon>Bacillota</taxon>
        <taxon>Clostridia</taxon>
        <taxon>Eubacteriales</taxon>
        <taxon>Clostridiales Family XVII. Incertae Sedis</taxon>
        <taxon>Sulfobacillus</taxon>
    </lineage>
</organism>
<dbReference type="Gene3D" id="3.40.50.12780">
    <property type="entry name" value="N-terminal domain of ligase-like"/>
    <property type="match status" value="1"/>
</dbReference>
<evidence type="ECO:0000259" key="4">
    <source>
        <dbReference type="Pfam" id="PF00501"/>
    </source>
</evidence>
<evidence type="ECO:0000313" key="5">
    <source>
        <dbReference type="EMBL" id="PSR22210.1"/>
    </source>
</evidence>
<dbReference type="CDD" id="cd05907">
    <property type="entry name" value="VL_LC_FACS_like"/>
    <property type="match status" value="1"/>
</dbReference>
<dbReference type="PROSITE" id="PS00455">
    <property type="entry name" value="AMP_BINDING"/>
    <property type="match status" value="1"/>
</dbReference>
<reference evidence="5 6" key="1">
    <citation type="journal article" date="2014" name="BMC Genomics">
        <title>Comparison of environmental and isolate Sulfobacillus genomes reveals diverse carbon, sulfur, nitrogen, and hydrogen metabolisms.</title>
        <authorList>
            <person name="Justice N.B."/>
            <person name="Norman A."/>
            <person name="Brown C.T."/>
            <person name="Singh A."/>
            <person name="Thomas B.C."/>
            <person name="Banfield J.F."/>
        </authorList>
    </citation>
    <scope>NUCLEOTIDE SEQUENCE [LARGE SCALE GENOMIC DNA]</scope>
    <source>
        <strain evidence="5">AMDSBA3</strain>
    </source>
</reference>
<evidence type="ECO:0000256" key="2">
    <source>
        <dbReference type="ARBA" id="ARBA00022840"/>
    </source>
</evidence>
<evidence type="ECO:0000256" key="3">
    <source>
        <dbReference type="SAM" id="Phobius"/>
    </source>
</evidence>
<evidence type="ECO:0000313" key="6">
    <source>
        <dbReference type="Proteomes" id="UP000241848"/>
    </source>
</evidence>
<name>A0A2T2WJ07_9FIRM</name>
<dbReference type="GO" id="GO:0005524">
    <property type="term" value="F:ATP binding"/>
    <property type="evidence" value="ECO:0007669"/>
    <property type="project" value="UniProtKB-KW"/>
</dbReference>
<dbReference type="AlphaFoldDB" id="A0A2T2WJ07"/>
<dbReference type="Pfam" id="PF23562">
    <property type="entry name" value="AMP-binding_C_3"/>
    <property type="match status" value="1"/>
</dbReference>
<comment type="caution">
    <text evidence="5">The sequence shown here is derived from an EMBL/GenBank/DDBJ whole genome shotgun (WGS) entry which is preliminary data.</text>
</comment>
<keyword evidence="5" id="KW-0436">Ligase</keyword>
<gene>
    <name evidence="5" type="ORF">C7B45_07495</name>
</gene>
<dbReference type="PANTHER" id="PTHR43272">
    <property type="entry name" value="LONG-CHAIN-FATTY-ACID--COA LIGASE"/>
    <property type="match status" value="1"/>
</dbReference>
<keyword evidence="2" id="KW-0067">ATP-binding</keyword>
<dbReference type="GO" id="GO:0016020">
    <property type="term" value="C:membrane"/>
    <property type="evidence" value="ECO:0007669"/>
    <property type="project" value="TreeGrafter"/>
</dbReference>